<dbReference type="Pfam" id="PF00501">
    <property type="entry name" value="AMP-binding"/>
    <property type="match status" value="1"/>
</dbReference>
<dbReference type="EMBL" id="BLXT01004491">
    <property type="protein sequence ID" value="GFO13537.1"/>
    <property type="molecule type" value="Genomic_DNA"/>
</dbReference>
<keyword evidence="1 6" id="KW-0436">Ligase</keyword>
<dbReference type="GO" id="GO:0005783">
    <property type="term" value="C:endoplasmic reticulum"/>
    <property type="evidence" value="ECO:0007669"/>
    <property type="project" value="TreeGrafter"/>
</dbReference>
<dbReference type="PANTHER" id="PTHR43272:SF32">
    <property type="entry name" value="AMP-DEPENDENT SYNTHETASE_LIGASE DOMAIN-CONTAINING PROTEIN"/>
    <property type="match status" value="1"/>
</dbReference>
<dbReference type="SUPFAM" id="SSF56801">
    <property type="entry name" value="Acetyl-CoA synthetase-like"/>
    <property type="match status" value="1"/>
</dbReference>
<protein>
    <recommendedName>
        <fullName evidence="4">long-chain-fatty-acid--CoA ligase</fullName>
        <ecNumber evidence="4">6.2.1.3</ecNumber>
    </recommendedName>
</protein>
<evidence type="ECO:0000313" key="7">
    <source>
        <dbReference type="Proteomes" id="UP000735302"/>
    </source>
</evidence>
<evidence type="ECO:0000256" key="4">
    <source>
        <dbReference type="ARBA" id="ARBA00026121"/>
    </source>
</evidence>
<evidence type="ECO:0000256" key="2">
    <source>
        <dbReference type="ARBA" id="ARBA00022832"/>
    </source>
</evidence>
<sequence>MRAIITMTNMPGNDPRVMTIEKLIKEGEKVDQHELATRIGKHAPNKCCAIFYRLTLMATLIGEKILRGSLGNFPRLRKRALKLINVLPITKPMAFVMELLLPLTIGGCVYTPPVNAKLSMPGLWRLVLHVRPNIFCAPARIWIHLTNKITEKARNLSQAKDILFNYTKHYTLRAATEGRNLPRIFRFIIKEIHKLLGLGQVGLYLCFGEALPQDHYEFFLSLNIQIFPLRENRYLSGPHSICTATVDNRIESMGTIFPEFSTKLIKLGRTAAGRMFVKGRHVCMGVLHEWITDRVDSEGYLDTDVLTATIHDDLFFVGSTGDETVLRIGAVLSYSSVESTFKKLIPVAANCMLVGEDMRTAALLITLKLPTRGVYSTLCLASSQSVRLPPLQQTVINPETLQATDVLTQDVQAWCQQKLQVNFTSAEVLSCSKKLHIMINGALVFINRLIKRSGAFIAVYRVLPRNFSILELEIGKHLAALVSWGSSSQTVLLCYTVVNTGNLNNGQPITVK</sequence>
<dbReference type="PANTHER" id="PTHR43272">
    <property type="entry name" value="LONG-CHAIN-FATTY-ACID--COA LIGASE"/>
    <property type="match status" value="1"/>
</dbReference>
<comment type="caution">
    <text evidence="6">The sequence shown here is derived from an EMBL/GenBank/DDBJ whole genome shotgun (WGS) entry which is preliminary data.</text>
</comment>
<dbReference type="Proteomes" id="UP000735302">
    <property type="component" value="Unassembled WGS sequence"/>
</dbReference>
<evidence type="ECO:0000256" key="1">
    <source>
        <dbReference type="ARBA" id="ARBA00022598"/>
    </source>
</evidence>
<dbReference type="GO" id="GO:0016020">
    <property type="term" value="C:membrane"/>
    <property type="evidence" value="ECO:0007669"/>
    <property type="project" value="TreeGrafter"/>
</dbReference>
<evidence type="ECO:0000313" key="6">
    <source>
        <dbReference type="EMBL" id="GFO13537.1"/>
    </source>
</evidence>
<dbReference type="InterPro" id="IPR042099">
    <property type="entry name" value="ANL_N_sf"/>
</dbReference>
<name>A0AAV4B1W7_9GAST</name>
<evidence type="ECO:0000256" key="3">
    <source>
        <dbReference type="ARBA" id="ARBA00023098"/>
    </source>
</evidence>
<keyword evidence="7" id="KW-1185">Reference proteome</keyword>
<dbReference type="EC" id="6.2.1.3" evidence="4"/>
<proteinExistence type="predicted"/>
<dbReference type="AlphaFoldDB" id="A0AAV4B1W7"/>
<organism evidence="6 7">
    <name type="scientific">Plakobranchus ocellatus</name>
    <dbReference type="NCBI Taxonomy" id="259542"/>
    <lineage>
        <taxon>Eukaryota</taxon>
        <taxon>Metazoa</taxon>
        <taxon>Spiralia</taxon>
        <taxon>Lophotrochozoa</taxon>
        <taxon>Mollusca</taxon>
        <taxon>Gastropoda</taxon>
        <taxon>Heterobranchia</taxon>
        <taxon>Euthyneura</taxon>
        <taxon>Panpulmonata</taxon>
        <taxon>Sacoglossa</taxon>
        <taxon>Placobranchoidea</taxon>
        <taxon>Plakobranchidae</taxon>
        <taxon>Plakobranchus</taxon>
    </lineage>
</organism>
<keyword evidence="3" id="KW-0443">Lipid metabolism</keyword>
<gene>
    <name evidence="6" type="ORF">PoB_004004200</name>
</gene>
<dbReference type="InterPro" id="IPR000873">
    <property type="entry name" value="AMP-dep_synth/lig_dom"/>
</dbReference>
<keyword evidence="2" id="KW-0276">Fatty acid metabolism</keyword>
<reference evidence="6 7" key="1">
    <citation type="journal article" date="2021" name="Elife">
        <title>Chloroplast acquisition without the gene transfer in kleptoplastic sea slugs, Plakobranchus ocellatus.</title>
        <authorList>
            <person name="Maeda T."/>
            <person name="Takahashi S."/>
            <person name="Yoshida T."/>
            <person name="Shimamura S."/>
            <person name="Takaki Y."/>
            <person name="Nagai Y."/>
            <person name="Toyoda A."/>
            <person name="Suzuki Y."/>
            <person name="Arimoto A."/>
            <person name="Ishii H."/>
            <person name="Satoh N."/>
            <person name="Nishiyama T."/>
            <person name="Hasebe M."/>
            <person name="Maruyama T."/>
            <person name="Minagawa J."/>
            <person name="Obokata J."/>
            <person name="Shigenobu S."/>
        </authorList>
    </citation>
    <scope>NUCLEOTIDE SEQUENCE [LARGE SCALE GENOMIC DNA]</scope>
</reference>
<evidence type="ECO:0000259" key="5">
    <source>
        <dbReference type="Pfam" id="PF00501"/>
    </source>
</evidence>
<accession>A0AAV4B1W7</accession>
<dbReference type="GO" id="GO:0004467">
    <property type="term" value="F:long-chain fatty acid-CoA ligase activity"/>
    <property type="evidence" value="ECO:0007669"/>
    <property type="project" value="UniProtKB-EC"/>
</dbReference>
<dbReference type="Gene3D" id="3.40.50.12780">
    <property type="entry name" value="N-terminal domain of ligase-like"/>
    <property type="match status" value="1"/>
</dbReference>
<feature type="domain" description="AMP-dependent synthetase/ligase" evidence="5">
    <location>
        <begin position="82"/>
        <end position="285"/>
    </location>
</feature>